<sequence>MLQCSIIENRLFGNNSYTGKYQLENGVIFVSYQAKCATKTFTFALAELQVEHTRYNKTLLSHPRKRIKFVVEPISVVNHKENKNELSKYFKDAELVLGQTGSRTPKTKSVEIPVQLTPRTEKPALKADINFNEIIFESFKLNENNFRIYIMQSQHFDQS</sequence>
<protein>
    <submittedName>
        <fullName evidence="1">Hypothetical_protein</fullName>
    </submittedName>
</protein>
<accession>A0ABP1JII3</accession>
<dbReference type="EMBL" id="CAXDID020000141">
    <property type="protein sequence ID" value="CAL6039023.1"/>
    <property type="molecule type" value="Genomic_DNA"/>
</dbReference>
<proteinExistence type="predicted"/>
<reference evidence="1 2" key="1">
    <citation type="submission" date="2024-07" db="EMBL/GenBank/DDBJ databases">
        <authorList>
            <person name="Akdeniz Z."/>
        </authorList>
    </citation>
    <scope>NUCLEOTIDE SEQUENCE [LARGE SCALE GENOMIC DNA]</scope>
</reference>
<evidence type="ECO:0000313" key="2">
    <source>
        <dbReference type="Proteomes" id="UP001642409"/>
    </source>
</evidence>
<name>A0ABP1JII3_9EUKA</name>
<dbReference type="Proteomes" id="UP001642409">
    <property type="component" value="Unassembled WGS sequence"/>
</dbReference>
<comment type="caution">
    <text evidence="1">The sequence shown here is derived from an EMBL/GenBank/DDBJ whole genome shotgun (WGS) entry which is preliminary data.</text>
</comment>
<keyword evidence="2" id="KW-1185">Reference proteome</keyword>
<evidence type="ECO:0000313" key="1">
    <source>
        <dbReference type="EMBL" id="CAL6039023.1"/>
    </source>
</evidence>
<gene>
    <name evidence="1" type="ORF">HINF_LOCUS37654</name>
</gene>
<organism evidence="1 2">
    <name type="scientific">Hexamita inflata</name>
    <dbReference type="NCBI Taxonomy" id="28002"/>
    <lineage>
        <taxon>Eukaryota</taxon>
        <taxon>Metamonada</taxon>
        <taxon>Diplomonadida</taxon>
        <taxon>Hexamitidae</taxon>
        <taxon>Hexamitinae</taxon>
        <taxon>Hexamita</taxon>
    </lineage>
</organism>